<proteinExistence type="predicted"/>
<dbReference type="Proteomes" id="UP000261011">
    <property type="component" value="Unassembled WGS sequence"/>
</dbReference>
<keyword evidence="2" id="KW-0547">Nucleotide-binding</keyword>
<dbReference type="InterPro" id="IPR051782">
    <property type="entry name" value="ABC_Transporter_VariousFunc"/>
</dbReference>
<evidence type="ECO:0000256" key="3">
    <source>
        <dbReference type="ARBA" id="ARBA00022840"/>
    </source>
</evidence>
<dbReference type="InterPro" id="IPR027417">
    <property type="entry name" value="P-loop_NTPase"/>
</dbReference>
<keyword evidence="3 5" id="KW-0067">ATP-binding</keyword>
<dbReference type="RefSeq" id="WP_117520139.1">
    <property type="nucleotide sequence ID" value="NZ_QVEU01000001.1"/>
</dbReference>
<feature type="domain" description="ABC transporter" evidence="4">
    <location>
        <begin position="4"/>
        <end position="223"/>
    </location>
</feature>
<organism evidence="5 6">
    <name type="scientific">Anaerococcus nagyae</name>
    <dbReference type="NCBI Taxonomy" id="1755241"/>
    <lineage>
        <taxon>Bacteria</taxon>
        <taxon>Bacillati</taxon>
        <taxon>Bacillota</taxon>
        <taxon>Tissierellia</taxon>
        <taxon>Tissierellales</taxon>
        <taxon>Peptoniphilaceae</taxon>
        <taxon>Anaerococcus</taxon>
    </lineage>
</organism>
<dbReference type="GO" id="GO:0005524">
    <property type="term" value="F:ATP binding"/>
    <property type="evidence" value="ECO:0007669"/>
    <property type="project" value="UniProtKB-KW"/>
</dbReference>
<evidence type="ECO:0000259" key="4">
    <source>
        <dbReference type="PROSITE" id="PS50893"/>
    </source>
</evidence>
<dbReference type="Gene3D" id="3.40.50.300">
    <property type="entry name" value="P-loop containing nucleotide triphosphate hydrolases"/>
    <property type="match status" value="1"/>
</dbReference>
<sequence length="224" mass="25490">MNNIEIKNLNLKLGNSDILNNISFDIIAGKITGFIGNNGAGKTSLIKCLTSFYRNYDGSIKINNQDLKTIHISYITDSPVYYEELTFGEHIEFISAINESKELIDYYIDLFEVRRYLNHFPSELSKGTLQKMMIILALLRNKKLLIADEPFTGLDPSQVDVFKSELISLRNKGCAILISSHQLSLIDEICDNFVFIKAGQVVYASDKSAKENNTYDLYRKYFGK</sequence>
<keyword evidence="1" id="KW-0813">Transport</keyword>
<dbReference type="GO" id="GO:0016887">
    <property type="term" value="F:ATP hydrolysis activity"/>
    <property type="evidence" value="ECO:0007669"/>
    <property type="project" value="InterPro"/>
</dbReference>
<dbReference type="SUPFAM" id="SSF52540">
    <property type="entry name" value="P-loop containing nucleoside triphosphate hydrolases"/>
    <property type="match status" value="1"/>
</dbReference>
<protein>
    <submittedName>
        <fullName evidence="5">ABC transporter ATP-binding protein</fullName>
    </submittedName>
</protein>
<dbReference type="SMART" id="SM00382">
    <property type="entry name" value="AAA"/>
    <property type="match status" value="1"/>
</dbReference>
<name>A0A3E2TKT0_9FIRM</name>
<dbReference type="EMBL" id="QVEU01000001">
    <property type="protein sequence ID" value="RGB78016.1"/>
    <property type="molecule type" value="Genomic_DNA"/>
</dbReference>
<dbReference type="PANTHER" id="PTHR42939:SF1">
    <property type="entry name" value="ABC TRANSPORTER ATP-BINDING PROTEIN ALBC-RELATED"/>
    <property type="match status" value="1"/>
</dbReference>
<dbReference type="PANTHER" id="PTHR42939">
    <property type="entry name" value="ABC TRANSPORTER ATP-BINDING PROTEIN ALBC-RELATED"/>
    <property type="match status" value="1"/>
</dbReference>
<gene>
    <name evidence="5" type="ORF">DXA39_00785</name>
</gene>
<evidence type="ECO:0000256" key="2">
    <source>
        <dbReference type="ARBA" id="ARBA00022741"/>
    </source>
</evidence>
<dbReference type="InterPro" id="IPR003593">
    <property type="entry name" value="AAA+_ATPase"/>
</dbReference>
<comment type="caution">
    <text evidence="5">The sequence shown here is derived from an EMBL/GenBank/DDBJ whole genome shotgun (WGS) entry which is preliminary data.</text>
</comment>
<accession>A0A3E2TKT0</accession>
<dbReference type="Pfam" id="PF00005">
    <property type="entry name" value="ABC_tran"/>
    <property type="match status" value="1"/>
</dbReference>
<dbReference type="OrthoDB" id="9801987at2"/>
<reference evidence="5 6" key="1">
    <citation type="submission" date="2018-08" db="EMBL/GenBank/DDBJ databases">
        <title>A genome reference for cultivated species of the human gut microbiota.</title>
        <authorList>
            <person name="Zou Y."/>
            <person name="Xue W."/>
            <person name="Luo G."/>
        </authorList>
    </citation>
    <scope>NUCLEOTIDE SEQUENCE [LARGE SCALE GENOMIC DNA]</scope>
    <source>
        <strain evidence="5 6">OF01-3</strain>
    </source>
</reference>
<dbReference type="AlphaFoldDB" id="A0A3E2TKT0"/>
<evidence type="ECO:0000313" key="5">
    <source>
        <dbReference type="EMBL" id="RGB78016.1"/>
    </source>
</evidence>
<keyword evidence="6" id="KW-1185">Reference proteome</keyword>
<dbReference type="InterPro" id="IPR003439">
    <property type="entry name" value="ABC_transporter-like_ATP-bd"/>
</dbReference>
<evidence type="ECO:0000313" key="6">
    <source>
        <dbReference type="Proteomes" id="UP000261011"/>
    </source>
</evidence>
<dbReference type="CDD" id="cd03230">
    <property type="entry name" value="ABC_DR_subfamily_A"/>
    <property type="match status" value="1"/>
</dbReference>
<dbReference type="PROSITE" id="PS50893">
    <property type="entry name" value="ABC_TRANSPORTER_2"/>
    <property type="match status" value="1"/>
</dbReference>
<evidence type="ECO:0000256" key="1">
    <source>
        <dbReference type="ARBA" id="ARBA00022448"/>
    </source>
</evidence>